<evidence type="ECO:0000313" key="2">
    <source>
        <dbReference type="EMBL" id="MFC5366860.1"/>
    </source>
</evidence>
<keyword evidence="1" id="KW-1133">Transmembrane helix</keyword>
<dbReference type="AlphaFoldDB" id="A0ABD5RA32"/>
<gene>
    <name evidence="2" type="ORF">ACFPJ5_07895</name>
</gene>
<accession>A0ABD5RA32</accession>
<organism evidence="2 3">
    <name type="scientific">Salinirubrum litoreum</name>
    <dbReference type="NCBI Taxonomy" id="1126234"/>
    <lineage>
        <taxon>Archaea</taxon>
        <taxon>Methanobacteriati</taxon>
        <taxon>Methanobacteriota</taxon>
        <taxon>Stenosarchaea group</taxon>
        <taxon>Halobacteria</taxon>
        <taxon>Halobacteriales</taxon>
        <taxon>Haloferacaceae</taxon>
        <taxon>Salinirubrum</taxon>
    </lineage>
</organism>
<name>A0ABD5RA32_9EURY</name>
<evidence type="ECO:0000256" key="1">
    <source>
        <dbReference type="SAM" id="Phobius"/>
    </source>
</evidence>
<feature type="transmembrane region" description="Helical" evidence="1">
    <location>
        <begin position="12"/>
        <end position="37"/>
    </location>
</feature>
<comment type="caution">
    <text evidence="2">The sequence shown here is derived from an EMBL/GenBank/DDBJ whole genome shotgun (WGS) entry which is preliminary data.</text>
</comment>
<evidence type="ECO:0008006" key="4">
    <source>
        <dbReference type="Google" id="ProtNLM"/>
    </source>
</evidence>
<proteinExistence type="predicted"/>
<keyword evidence="1" id="KW-0812">Transmembrane</keyword>
<sequence>MSIRRERSAGRSAYLLVRTAVVALVVWYLAVGVVRVIEVGAEAVGAAWLVTTTAGVVLTSLVALTLAGAVVFAAFTYWYYRGGLLGVTHAPEE</sequence>
<protein>
    <recommendedName>
        <fullName evidence="4">DUF485 domain-containing protein</fullName>
    </recommendedName>
</protein>
<dbReference type="Proteomes" id="UP001596201">
    <property type="component" value="Unassembled WGS sequence"/>
</dbReference>
<dbReference type="EMBL" id="JBHSKX010000001">
    <property type="protein sequence ID" value="MFC5366860.1"/>
    <property type="molecule type" value="Genomic_DNA"/>
</dbReference>
<reference evidence="2 3" key="1">
    <citation type="journal article" date="2019" name="Int. J. Syst. Evol. Microbiol.">
        <title>The Global Catalogue of Microorganisms (GCM) 10K type strain sequencing project: providing services to taxonomists for standard genome sequencing and annotation.</title>
        <authorList>
            <consortium name="The Broad Institute Genomics Platform"/>
            <consortium name="The Broad Institute Genome Sequencing Center for Infectious Disease"/>
            <person name="Wu L."/>
            <person name="Ma J."/>
        </authorList>
    </citation>
    <scope>NUCLEOTIDE SEQUENCE [LARGE SCALE GENOMIC DNA]</scope>
    <source>
        <strain evidence="2 3">CGMCC 1.12237</strain>
    </source>
</reference>
<keyword evidence="1" id="KW-0472">Membrane</keyword>
<dbReference type="RefSeq" id="WP_227227806.1">
    <property type="nucleotide sequence ID" value="NZ_JAJCVJ010000001.1"/>
</dbReference>
<evidence type="ECO:0000313" key="3">
    <source>
        <dbReference type="Proteomes" id="UP001596201"/>
    </source>
</evidence>
<keyword evidence="3" id="KW-1185">Reference proteome</keyword>
<feature type="transmembrane region" description="Helical" evidence="1">
    <location>
        <begin position="57"/>
        <end position="80"/>
    </location>
</feature>